<evidence type="ECO:0000259" key="1">
    <source>
        <dbReference type="Pfam" id="PF19081"/>
    </source>
</evidence>
<evidence type="ECO:0000313" key="3">
    <source>
        <dbReference type="Proteomes" id="UP001497416"/>
    </source>
</evidence>
<organism evidence="2 3">
    <name type="scientific">Tenacibaculum platacis</name>
    <dbReference type="NCBI Taxonomy" id="3137852"/>
    <lineage>
        <taxon>Bacteria</taxon>
        <taxon>Pseudomonadati</taxon>
        <taxon>Bacteroidota</taxon>
        <taxon>Flavobacteriia</taxon>
        <taxon>Flavobacteriales</taxon>
        <taxon>Flavobacteriaceae</taxon>
        <taxon>Tenacibaculum</taxon>
    </lineage>
</organism>
<dbReference type="Pfam" id="PF19081">
    <property type="entry name" value="Ig_7"/>
    <property type="match status" value="1"/>
</dbReference>
<feature type="domain" description="Ig-like" evidence="1">
    <location>
        <begin position="230"/>
        <end position="300"/>
    </location>
</feature>
<sequence length="743" mass="80457">MCKYLKTNPKSILGLVILLLSLNVYGQTIDKPILDFSSACATDGFNNFTFSFVYRGGVFDATNEFDVFLSDENGDFAGGTQILTVNNQNFTPLIPIVGSFSVPDGTYGDNFRIRVVASNPGTTSPDSDPFGAYDITSEQLVLNNFMEDVVLCNGNPVTVTLNEIDPEFTYKWYRNTVQIIGETGLSLTITQPGEYYAEIDYGSCTDAATSNRVVARVINSSSLSILGDDTVDLCADESYTLEASIDDNTFTYRWFKDDVEITSLPAYSPTYTTPTTDQFGVYRVEIEVSGCSSRSQDVTLQQKSDVTIDVDITGVPVDIVFPGETIELIVTHNATGTVDIAWFEVDGGEIPGVSGDTLIVPGPGEYYAVVTETSGDCPVSGTSDTRLFLGVAAMDVTIRPGTDYEECMSENTELAMVGISVTATDGNDYDLSQEKIDKLLAPDAGGAIIMRLQWFKDTVAITGAEAQTFNVNSYTENGEYYLNVTVGPLTDDSNILDVLLGVGDVEITSSSPSNALCPGESIFLSFPDFPGYTYTWFQDGAAMTVADPLNVEVSAIGTYSVTLDGFGCQINITEVEIVEFDDTVLEVSPSTNAVLPVGGTVTLEASGADSYEWYDEAGNLLSTNETLDVSNLGTYTVIGTVGGCTAQREVNVVEDDGKLVIPNIITPFNGDGVNDTWELPNRFAFQTNVQVIIFDSRGQEVLNTNDYQNNWPVDNNLKDGMLFYFKVIRDNSLIKAGTISVLQ</sequence>
<dbReference type="RefSeq" id="WP_348713346.1">
    <property type="nucleotide sequence ID" value="NZ_CAXIXY010000006.1"/>
</dbReference>
<protein>
    <submittedName>
        <fullName evidence="2">CHU domain-containing protein</fullName>
    </submittedName>
</protein>
<dbReference type="Gene3D" id="2.60.40.10">
    <property type="entry name" value="Immunoglobulins"/>
    <property type="match status" value="1"/>
</dbReference>
<accession>A0ABP1ET72</accession>
<keyword evidence="3" id="KW-1185">Reference proteome</keyword>
<dbReference type="InterPro" id="IPR013783">
    <property type="entry name" value="Ig-like_fold"/>
</dbReference>
<dbReference type="Proteomes" id="UP001497416">
    <property type="component" value="Unassembled WGS sequence"/>
</dbReference>
<dbReference type="Pfam" id="PF13585">
    <property type="entry name" value="CHU_C"/>
    <property type="match status" value="1"/>
</dbReference>
<comment type="caution">
    <text evidence="2">The sequence shown here is derived from an EMBL/GenBank/DDBJ whole genome shotgun (WGS) entry which is preliminary data.</text>
</comment>
<proteinExistence type="predicted"/>
<dbReference type="EMBL" id="CAXIXY010000006">
    <property type="protein sequence ID" value="CAL2092422.1"/>
    <property type="molecule type" value="Genomic_DNA"/>
</dbReference>
<evidence type="ECO:0000313" key="2">
    <source>
        <dbReference type="EMBL" id="CAL2092422.1"/>
    </source>
</evidence>
<gene>
    <name evidence="2" type="ORF">T190607A01A_40415</name>
</gene>
<reference evidence="2 3" key="1">
    <citation type="submission" date="2024-05" db="EMBL/GenBank/DDBJ databases">
        <authorList>
            <person name="Duchaud E."/>
        </authorList>
    </citation>
    <scope>NUCLEOTIDE SEQUENCE [LARGE SCALE GENOMIC DNA]</scope>
    <source>
        <strain evidence="2">Ena-SAMPLE-TAB-13-05-2024-13:56:06:370-140302</strain>
    </source>
</reference>
<dbReference type="InterPro" id="IPR044023">
    <property type="entry name" value="Ig_7"/>
</dbReference>
<name>A0ABP1ET72_9FLAO</name>